<organism evidence="7 8">
    <name type="scientific">Anaeramoeba flamelloides</name>
    <dbReference type="NCBI Taxonomy" id="1746091"/>
    <lineage>
        <taxon>Eukaryota</taxon>
        <taxon>Metamonada</taxon>
        <taxon>Anaeramoebidae</taxon>
        <taxon>Anaeramoeba</taxon>
    </lineage>
</organism>
<dbReference type="InterPro" id="IPR051550">
    <property type="entry name" value="SCF-Subunits/Alg-Epimerases"/>
</dbReference>
<feature type="domain" description="Carbohydrate-binding/sugar hydrolysis" evidence="6">
    <location>
        <begin position="111"/>
        <end position="251"/>
    </location>
</feature>
<keyword evidence="4" id="KW-0812">Transmembrane</keyword>
<evidence type="ECO:0000256" key="1">
    <source>
        <dbReference type="ARBA" id="ARBA00004906"/>
    </source>
</evidence>
<protein>
    <submittedName>
        <fullName evidence="7">F-box only protein</fullName>
    </submittedName>
</protein>
<comment type="caution">
    <text evidence="7">The sequence shown here is derived from an EMBL/GenBank/DDBJ whole genome shotgun (WGS) entry which is preliminary data.</text>
</comment>
<dbReference type="Gene3D" id="2.160.20.10">
    <property type="entry name" value="Single-stranded right-handed beta-helix, Pectin lyase-like"/>
    <property type="match status" value="1"/>
</dbReference>
<dbReference type="InterPro" id="IPR022441">
    <property type="entry name" value="Para_beta_helix_rpt-2"/>
</dbReference>
<dbReference type="Pfam" id="PF13229">
    <property type="entry name" value="Beta_helix"/>
    <property type="match status" value="1"/>
</dbReference>
<dbReference type="InterPro" id="IPR006633">
    <property type="entry name" value="Carb-bd_sugar_hydrolysis-dom"/>
</dbReference>
<dbReference type="InterPro" id="IPR006626">
    <property type="entry name" value="PbH1"/>
</dbReference>
<proteinExistence type="predicted"/>
<keyword evidence="4" id="KW-1133">Transmembrane helix</keyword>
<evidence type="ECO:0000256" key="5">
    <source>
        <dbReference type="SAM" id="SignalP"/>
    </source>
</evidence>
<feature type="transmembrane region" description="Helical" evidence="4">
    <location>
        <begin position="302"/>
        <end position="323"/>
    </location>
</feature>
<dbReference type="SMART" id="SM00710">
    <property type="entry name" value="PbH1"/>
    <property type="match status" value="7"/>
</dbReference>
<reference evidence="7" key="1">
    <citation type="submission" date="2022-08" db="EMBL/GenBank/DDBJ databases">
        <title>Novel sulfate-reducing endosymbionts in the free-living metamonad Anaeramoeba.</title>
        <authorList>
            <person name="Jerlstrom-Hultqvist J."/>
            <person name="Cepicka I."/>
            <person name="Gallot-Lavallee L."/>
            <person name="Salas-Leiva D."/>
            <person name="Curtis B.A."/>
            <person name="Zahonova K."/>
            <person name="Pipaliya S."/>
            <person name="Dacks J."/>
            <person name="Roger A.J."/>
        </authorList>
    </citation>
    <scope>NUCLEOTIDE SEQUENCE</scope>
    <source>
        <strain evidence="7">Schooner1</strain>
    </source>
</reference>
<keyword evidence="5" id="KW-0732">Signal</keyword>
<feature type="signal peptide" evidence="5">
    <location>
        <begin position="1"/>
        <end position="18"/>
    </location>
</feature>
<keyword evidence="8" id="KW-1185">Reference proteome</keyword>
<comment type="pathway">
    <text evidence="1">Protein modification; protein ubiquitination.</text>
</comment>
<dbReference type="InterPro" id="IPR011050">
    <property type="entry name" value="Pectin_lyase_fold/virulence"/>
</dbReference>
<dbReference type="NCBIfam" id="TIGR03804">
    <property type="entry name" value="para_beta_helix"/>
    <property type="match status" value="2"/>
</dbReference>
<gene>
    <name evidence="7" type="ORF">M0813_15293</name>
</gene>
<evidence type="ECO:0000256" key="2">
    <source>
        <dbReference type="ARBA" id="ARBA00022737"/>
    </source>
</evidence>
<dbReference type="PANTHER" id="PTHR22990:SF15">
    <property type="entry name" value="F-BOX ONLY PROTEIN 10"/>
    <property type="match status" value="1"/>
</dbReference>
<keyword evidence="4" id="KW-0472">Membrane</keyword>
<keyword evidence="3" id="KW-0833">Ubl conjugation pathway</keyword>
<dbReference type="PANTHER" id="PTHR22990">
    <property type="entry name" value="F-BOX ONLY PROTEIN"/>
    <property type="match status" value="1"/>
</dbReference>
<dbReference type="InterPro" id="IPR039448">
    <property type="entry name" value="Beta_helix"/>
</dbReference>
<dbReference type="SUPFAM" id="SSF51126">
    <property type="entry name" value="Pectin lyase-like"/>
    <property type="match status" value="1"/>
</dbReference>
<feature type="chain" id="PRO_5046497119" evidence="5">
    <location>
        <begin position="19"/>
        <end position="324"/>
    </location>
</feature>
<keyword evidence="2" id="KW-0677">Repeat</keyword>
<dbReference type="Proteomes" id="UP001150062">
    <property type="component" value="Unassembled WGS sequence"/>
</dbReference>
<dbReference type="SMART" id="SM00722">
    <property type="entry name" value="CASH"/>
    <property type="match status" value="1"/>
</dbReference>
<name>A0ABQ8Z339_9EUKA</name>
<dbReference type="InterPro" id="IPR012334">
    <property type="entry name" value="Pectin_lyas_fold"/>
</dbReference>
<sequence>MNLFQFFLLFVCIFSLHSCRVHKIKSAETGIISRTLQKVKPGDTILLSPGIYEDSFVITKPNITITGGTSTNLEVHIFSRVEPTIMIASENVVLDHLLISQLGGGTVFTVYIVGSGAEINTCDLSSNGIACVGIRNTSKVRLHSNRIHDCGQAGIKIFEQTGNDILIEGNEITKSKHGLVVREKGKATIRQNLIVRNTESGIFVHTFSSAVIDGNVIIENGKNGVVVSASSKCKIKKNVISNNTNIGIYVYDNGHVKIKNNTIETSIQDAISISKNSFCHLGKNQIKGVVTNYSNWGNRLKIPIIVTLIVLCISFFWVFYFFIN</sequence>
<evidence type="ECO:0000256" key="3">
    <source>
        <dbReference type="ARBA" id="ARBA00022786"/>
    </source>
</evidence>
<evidence type="ECO:0000256" key="4">
    <source>
        <dbReference type="SAM" id="Phobius"/>
    </source>
</evidence>
<evidence type="ECO:0000313" key="7">
    <source>
        <dbReference type="EMBL" id="KAJ6251205.1"/>
    </source>
</evidence>
<accession>A0ABQ8Z339</accession>
<dbReference type="EMBL" id="JAOAOG010000067">
    <property type="protein sequence ID" value="KAJ6251205.1"/>
    <property type="molecule type" value="Genomic_DNA"/>
</dbReference>
<evidence type="ECO:0000259" key="6">
    <source>
        <dbReference type="SMART" id="SM00722"/>
    </source>
</evidence>
<evidence type="ECO:0000313" key="8">
    <source>
        <dbReference type="Proteomes" id="UP001150062"/>
    </source>
</evidence>